<dbReference type="SUPFAM" id="SSF47336">
    <property type="entry name" value="ACP-like"/>
    <property type="match status" value="2"/>
</dbReference>
<evidence type="ECO:0000259" key="8">
    <source>
        <dbReference type="PROSITE" id="PS50075"/>
    </source>
</evidence>
<keyword evidence="4" id="KW-0511">Multifunctional enzyme</keyword>
<protein>
    <submittedName>
        <fullName evidence="11">Uncharacterized protein</fullName>
    </submittedName>
</protein>
<evidence type="ECO:0000313" key="12">
    <source>
        <dbReference type="Proteomes" id="UP000606172"/>
    </source>
</evidence>
<dbReference type="EMBL" id="BOOW01000006">
    <property type="protein sequence ID" value="GII90760.1"/>
    <property type="molecule type" value="Genomic_DNA"/>
</dbReference>
<dbReference type="InterPro" id="IPR042104">
    <property type="entry name" value="PKS_dehydratase_sf"/>
</dbReference>
<reference evidence="11" key="1">
    <citation type="submission" date="2021-01" db="EMBL/GenBank/DDBJ databases">
        <title>Whole genome shotgun sequence of Sinosporangium siamense NBRC 109515.</title>
        <authorList>
            <person name="Komaki H."/>
            <person name="Tamura T."/>
        </authorList>
    </citation>
    <scope>NUCLEOTIDE SEQUENCE</scope>
    <source>
        <strain evidence="11">NBRC 109515</strain>
    </source>
</reference>
<dbReference type="InterPro" id="IPR036291">
    <property type="entry name" value="NAD(P)-bd_dom_sf"/>
</dbReference>
<dbReference type="PROSITE" id="PS00606">
    <property type="entry name" value="KS3_1"/>
    <property type="match status" value="1"/>
</dbReference>
<dbReference type="PROSITE" id="PS52004">
    <property type="entry name" value="KS3_2"/>
    <property type="match status" value="2"/>
</dbReference>
<gene>
    <name evidence="11" type="ORF">Ssi02_09910</name>
</gene>
<feature type="region of interest" description="N-terminal hotdog fold" evidence="6">
    <location>
        <begin position="2027"/>
        <end position="2148"/>
    </location>
</feature>
<feature type="compositionally biased region" description="Pro residues" evidence="7">
    <location>
        <begin position="3243"/>
        <end position="3258"/>
    </location>
</feature>
<dbReference type="InterPro" id="IPR020843">
    <property type="entry name" value="ER"/>
</dbReference>
<dbReference type="InterPro" id="IPR049900">
    <property type="entry name" value="PKS_mFAS_DH"/>
</dbReference>
<dbReference type="Pfam" id="PF16197">
    <property type="entry name" value="KAsynt_C_assoc"/>
    <property type="match status" value="2"/>
</dbReference>
<keyword evidence="1" id="KW-0596">Phosphopantetheine</keyword>
<evidence type="ECO:0000256" key="5">
    <source>
        <dbReference type="ARBA" id="ARBA00023315"/>
    </source>
</evidence>
<dbReference type="Gene3D" id="3.40.47.10">
    <property type="match status" value="2"/>
</dbReference>
<dbReference type="SMART" id="SM00826">
    <property type="entry name" value="PKS_DH"/>
    <property type="match status" value="1"/>
</dbReference>
<dbReference type="InterPro" id="IPR006162">
    <property type="entry name" value="Ppantetheine_attach_site"/>
</dbReference>
<dbReference type="InterPro" id="IPR049551">
    <property type="entry name" value="PKS_DH_C"/>
</dbReference>
<evidence type="ECO:0000256" key="6">
    <source>
        <dbReference type="PROSITE-ProRule" id="PRU01363"/>
    </source>
</evidence>
<dbReference type="GO" id="GO:0006633">
    <property type="term" value="P:fatty acid biosynthetic process"/>
    <property type="evidence" value="ECO:0007669"/>
    <property type="project" value="InterPro"/>
</dbReference>
<dbReference type="SMART" id="SM00829">
    <property type="entry name" value="PKS_ER"/>
    <property type="match status" value="1"/>
</dbReference>
<dbReference type="FunFam" id="3.40.47.10:FF:000019">
    <property type="entry name" value="Polyketide synthase type I"/>
    <property type="match status" value="1"/>
</dbReference>
<dbReference type="InterPro" id="IPR018201">
    <property type="entry name" value="Ketoacyl_synth_AS"/>
</dbReference>
<dbReference type="RefSeq" id="WP_204021361.1">
    <property type="nucleotide sequence ID" value="NZ_BOOW01000006.1"/>
</dbReference>
<dbReference type="SMART" id="SM00827">
    <property type="entry name" value="PKS_AT"/>
    <property type="match status" value="2"/>
</dbReference>
<dbReference type="InterPro" id="IPR014031">
    <property type="entry name" value="Ketoacyl_synth_C"/>
</dbReference>
<dbReference type="SUPFAM" id="SSF51735">
    <property type="entry name" value="NAD(P)-binding Rossmann-fold domains"/>
    <property type="match status" value="3"/>
</dbReference>
<dbReference type="InterPro" id="IPR014043">
    <property type="entry name" value="Acyl_transferase_dom"/>
</dbReference>
<feature type="region of interest" description="Disordered" evidence="7">
    <location>
        <begin position="3118"/>
        <end position="3150"/>
    </location>
</feature>
<dbReference type="CDD" id="cd05195">
    <property type="entry name" value="enoyl_red"/>
    <property type="match status" value="1"/>
</dbReference>
<dbReference type="InterPro" id="IPR036736">
    <property type="entry name" value="ACP-like_sf"/>
</dbReference>
<dbReference type="Pfam" id="PF21089">
    <property type="entry name" value="PKS_DH_N"/>
    <property type="match status" value="1"/>
</dbReference>
<dbReference type="GO" id="GO:0005737">
    <property type="term" value="C:cytoplasm"/>
    <property type="evidence" value="ECO:0007669"/>
    <property type="project" value="TreeGrafter"/>
</dbReference>
<dbReference type="Pfam" id="PF14765">
    <property type="entry name" value="PS-DH"/>
    <property type="match status" value="1"/>
</dbReference>
<dbReference type="InterPro" id="IPR016036">
    <property type="entry name" value="Malonyl_transacylase_ACP-bd"/>
</dbReference>
<dbReference type="InterPro" id="IPR009081">
    <property type="entry name" value="PP-bd_ACP"/>
</dbReference>
<dbReference type="Pfam" id="PF22953">
    <property type="entry name" value="SpnB_Rossmann"/>
    <property type="match status" value="1"/>
</dbReference>
<keyword evidence="3" id="KW-0808">Transferase</keyword>
<dbReference type="SUPFAM" id="SSF55048">
    <property type="entry name" value="Probable ACP-binding domain of malonyl-CoA ACP transacylase"/>
    <property type="match status" value="2"/>
</dbReference>
<comment type="caution">
    <text evidence="11">The sequence shown here is derived from an EMBL/GenBank/DDBJ whole genome shotgun (WGS) entry which is preliminary data.</text>
</comment>
<evidence type="ECO:0000259" key="9">
    <source>
        <dbReference type="PROSITE" id="PS52004"/>
    </source>
</evidence>
<evidence type="ECO:0000313" key="11">
    <source>
        <dbReference type="EMBL" id="GII90760.1"/>
    </source>
</evidence>
<dbReference type="Gene3D" id="3.10.129.110">
    <property type="entry name" value="Polyketide synthase dehydratase"/>
    <property type="match status" value="1"/>
</dbReference>
<organism evidence="11 12">
    <name type="scientific">Sinosporangium siamense</name>
    <dbReference type="NCBI Taxonomy" id="1367973"/>
    <lineage>
        <taxon>Bacteria</taxon>
        <taxon>Bacillati</taxon>
        <taxon>Actinomycetota</taxon>
        <taxon>Actinomycetes</taxon>
        <taxon>Streptosporangiales</taxon>
        <taxon>Streptosporangiaceae</taxon>
        <taxon>Sinosporangium</taxon>
    </lineage>
</organism>
<dbReference type="GO" id="GO:0004315">
    <property type="term" value="F:3-oxoacyl-[acyl-carrier-protein] synthase activity"/>
    <property type="evidence" value="ECO:0007669"/>
    <property type="project" value="InterPro"/>
</dbReference>
<dbReference type="FunFam" id="1.10.1200.10:FF:000007">
    <property type="entry name" value="Probable polyketide synthase pks17"/>
    <property type="match status" value="1"/>
</dbReference>
<dbReference type="InterPro" id="IPR001227">
    <property type="entry name" value="Ac_transferase_dom_sf"/>
</dbReference>
<evidence type="ECO:0000256" key="2">
    <source>
        <dbReference type="ARBA" id="ARBA00022553"/>
    </source>
</evidence>
<dbReference type="GO" id="GO:0016491">
    <property type="term" value="F:oxidoreductase activity"/>
    <property type="evidence" value="ECO:0007669"/>
    <property type="project" value="InterPro"/>
</dbReference>
<dbReference type="SMART" id="SM01294">
    <property type="entry name" value="PKS_PP_betabranch"/>
    <property type="match status" value="1"/>
</dbReference>
<dbReference type="Gene3D" id="3.90.180.10">
    <property type="entry name" value="Medium-chain alcohol dehydrogenases, catalytic domain"/>
    <property type="match status" value="1"/>
</dbReference>
<feature type="region of interest" description="C-terminal hotdog fold" evidence="6">
    <location>
        <begin position="2155"/>
        <end position="2289"/>
    </location>
</feature>
<feature type="region of interest" description="Disordered" evidence="7">
    <location>
        <begin position="435"/>
        <end position="467"/>
    </location>
</feature>
<dbReference type="GO" id="GO:0005886">
    <property type="term" value="C:plasma membrane"/>
    <property type="evidence" value="ECO:0007669"/>
    <property type="project" value="TreeGrafter"/>
</dbReference>
<feature type="region of interest" description="Disordered" evidence="7">
    <location>
        <begin position="992"/>
        <end position="1032"/>
    </location>
</feature>
<dbReference type="GO" id="GO:0031177">
    <property type="term" value="F:phosphopantetheine binding"/>
    <property type="evidence" value="ECO:0007669"/>
    <property type="project" value="InterPro"/>
</dbReference>
<evidence type="ECO:0000256" key="3">
    <source>
        <dbReference type="ARBA" id="ARBA00022679"/>
    </source>
</evidence>
<dbReference type="SMART" id="SM00825">
    <property type="entry name" value="PKS_KS"/>
    <property type="match status" value="2"/>
</dbReference>
<dbReference type="Gene3D" id="3.40.50.720">
    <property type="entry name" value="NAD(P)-binding Rossmann-like Domain"/>
    <property type="match status" value="1"/>
</dbReference>
<evidence type="ECO:0000256" key="4">
    <source>
        <dbReference type="ARBA" id="ARBA00023268"/>
    </source>
</evidence>
<dbReference type="InterPro" id="IPR013154">
    <property type="entry name" value="ADH-like_N"/>
</dbReference>
<feature type="domain" description="PKS/mFAS DH" evidence="10">
    <location>
        <begin position="2027"/>
        <end position="2289"/>
    </location>
</feature>
<dbReference type="InterPro" id="IPR016039">
    <property type="entry name" value="Thiolase-like"/>
</dbReference>
<feature type="compositionally biased region" description="Basic and acidic residues" evidence="7">
    <location>
        <begin position="556"/>
        <end position="568"/>
    </location>
</feature>
<dbReference type="InterPro" id="IPR020806">
    <property type="entry name" value="PKS_PP-bd"/>
</dbReference>
<feature type="active site" description="Proton donor; for dehydratase activity" evidence="6">
    <location>
        <position position="2213"/>
    </location>
</feature>
<dbReference type="SUPFAM" id="SSF53901">
    <property type="entry name" value="Thiolase-like"/>
    <property type="match status" value="2"/>
</dbReference>
<dbReference type="InterPro" id="IPR013968">
    <property type="entry name" value="PKS_KR"/>
</dbReference>
<dbReference type="Pfam" id="PF08240">
    <property type="entry name" value="ADH_N"/>
    <property type="match status" value="1"/>
</dbReference>
<feature type="domain" description="Carrier" evidence="8">
    <location>
        <begin position="3165"/>
        <end position="3240"/>
    </location>
</feature>
<feature type="domain" description="Ketosynthase family 3 (KS3)" evidence="9">
    <location>
        <begin position="1142"/>
        <end position="1557"/>
    </location>
</feature>
<dbReference type="Gene3D" id="3.40.366.10">
    <property type="entry name" value="Malonyl-Coenzyme A Acyl Carrier Protein, domain 2"/>
    <property type="match status" value="2"/>
</dbReference>
<sequence>MGKFGVRRDHRDAIAVIGLSCRFPQAGNPAEFWHLLKHGVDAVTAPPAGRPGLAARPGGYLNAIDGFDAEFFGISPREAAVMDPRQRLMLELGWEALEDARVVPGDLRGSRTGTFVGAMWDDYAALAADTPLTSHAMTGLHRGVIANRISYVLGLRGPSLTVDAAQSSSLVAVHLACESLRRGESHLALAGGVNLLIGPFAADVSAAFGGLSAQGRCATFDAGADGYVRGEGGAVLVLKPLAAALSDGDRVYCVIRGSAVGNDGGGRTLTTPDAAAQEDVVRRAHADAGVHPREVHYVELHGSGTPVGDPVEARALAAAFERAPLRVGSVKTNIGHLEGAAGIAGLVKAALCVALGELVPSLHFEAPHPGIPLDELGLTVQTSAAPWPAGAHPRTAGVSSFGMGGTNCHIVLSEAPPAVEVPRAEAGAVVSGAGSYGGSRVEAPPAAVGSSGDGGAGDAPGALAPASEADVAEAPGVWVLSARTDAALRAQAVRLLNLLEPAPDLAGLGLSSAATRSVVERRAVAAPDQDGLLGGSQSAPDLAGLGLSRAATRTVSEHRAAAARDREGPLGGWESLPRPDLADVGLSLATTRTVFERRAAVTAQDRAGLLRGLAGLAAGEPAPGLVQRAGTAGAGRVAFVFPGQGSQWAGMAVRLLATAPAFRERMAECSAAFQPYLGFSLLDRLAAGERLTGDDVVQPALFAMMVSLAALWEAHGVRPAAVAGHSQGEIAAACVAGALTLDDAARLVALRSRAMSAIAGRGGMLSLALNPGEVESRLAGWPGLAVAAVNGLASVVVSGDAGAIDELQASCEAEGTRARRVAVDYASHCAHVDVMRERLLGELAFLRPGAAEVEFYSTVTAGALDTGGLDADYWYRNLRQPVRFHDTVQVMAAAGYDLLVEVSPHPLLTGAVRDTLGDRVAAVGTLRRDEGGMERFRTSLAEAQVAGASVDWAAVFPGARRVDLPTYVFQRRRHWLDTGVTPASAVRGVGDGAGSGATSASAVPGGNLRCDSGGEGAGSASEEPEDTSGLLTGRGADEAFAVAGVPQDRGNAPADLAHAVRAHVAAIAGHYAPDAVDMDRTFKDLGFDSAMSVELCERLAVVAGRPVPGTAVFDHPTPSALAAYLRAQPVAAVALPAAALHGEPIAIIGMACRFPGGVSSPEELWELVVSGREAVSGFPVDRGWDLEALAEVSASGLGGFLDGAGDFDAGFFGISPREALAMDPQQRLLLEISWEAVERAGIDPVSLRGSRTAVYAGAMPTDYGPRLYETSGETAGYGLTGTTSSVVSGRVAYTLGLEGPAVTVDTACSSSLVAVHQAVGALRAGECGLALAGGVTVMANPGMFVEFSRQGGLAVDGRCKSFAASADGTAWAEGAGVLLLERLSDAVRAGRRVLGVVRGSAVNQDGASNGLTAPNGPSQERVVVQALADAGLVSSQVDVVEAHGTGTALGDPIEARALTATYGQERDRPLWLGSLKSNIGHTQAAAGVGGLIKMVMAMREGVLPSTLHVDEPTPHVDWSAGRVSLLTEAREWPAGERRAGVSSFGISGTNAHVIVEGVQASGEPGAGSCSATIAQPSGNAAEPSHPVEEAGPAALPVPWIVTGRDDEAVREQAARLREHLAARPGAGSAAVGRALATTRARFARRAALIAARPEDFALGLAALAEGREAPNLVLGTASGEPGYLFTGQGSQRHAMGRELHAAHPVFADALEEVWAGLMPYVGHRPADLVFGAEPNALLDRTEHAQGALFALEVALFRLLGHWGMRPAVLVGHSVGELAAAHVAGVMSLADACALVAARGRLMGALPEGGAMVALEAAEHEVAPLLAGREHELALAAVNGPAAVVVSGDEGPVLAVAARFEALGRRIRRLRVSHAFHSPRMEGMLDEFREVAEKVTYGEPRIPVVSTVNGLSALFSADHWVRQVREPVRFADAVLAAGVRTFLELGPDGVLSAMGADCVPDALFAPLLRRGRPETTTLATAVATAAVHGATVDWAAYFGDTPPAELPTTAFRRRRYWLESPRTASADHPWLSGPVESASTGEKLFTGRLSLRSQPWLADHRVAGTVILPAGALLELAWHAGASTGCPAVEELTLERPLPLPERGHVEVQLAVAAPDEEGRRALSVYGRAAAGPWVRHGTGLLGPEVPPGVAEVAAPGGGVGDVYARLHGRGYAYGPAFRGLRSVHHAGDEVYAEAGLPEGVPRARFGVHPALLDAALHAWVDRPGTAGAPPELPFTVTGASLAVTGAENLRVRLTPTEGGVSLTASDERGDTVLSIGELVFRPAEPGSAGLSHPVGSGSAGLSHPVGSGSAVLDTAGLYRLAWHAHEFGDDSAPEWQVAECPRPGDMSADGVRATTHWALALLRDRLDGHHPGLVVVTRGAVAVEAGEVPDPAQAAVWGLVRSAQTEHPGRLVLVDIDDRSAHLVPQAAASSEPQLALRGGAAYVPRLTAAGRAASLSAGILPDGAPVPVPRPDAASGSAVLDSGVIPRAAAGGEPRLALGGAAHVPRLSAIGRSAPPESGTSPGGWRLVVVERGTFEGLAPVPHPDAAAPLAPGQVRVAVRAAGVNFRDVLGTLGHYPGDPGPLGLEAAGVVAEVAADIADLAVGDRVMGVFSGAFAPLAVTDRRLLAPIPAGWTFPQAAAAPIAYLTAYHALVELAGLRGGESCLVHSAAGGVGMAAVRLARHLGADVYGTASPAKHAATGLPAERLSSSREPSFEGRFRAATGGRGVDVVLNSLAGELTDASLRLLAPGGRFVELGKTDVRDPAGVRYQAFDLLDLPPDRIGRMLAALAPLLADGTLEPLPVTAWDVRRAPEAFRHIGQARHVGKVVLTVPPPALSGTGDGTAPGIALVTGGTGGETASGTALSNSGTALITGGTGALGGALARHLVTAYGMRHLILVSRRGPDAEGAAELERDLLALGASSVTVAACDVADREALAVLLAGVPAERRLTLVVHAAGALDDTVVTGLTPERLDGVLRPKVDAALHLHELTSGADLSEFVLFSSVMGVLGGAGQANYAAANAALDALAQHRRTRGLPATSLAWGPWEGGDVAACGMAGGLAAADRARMARLGLRPIATPDALKLFDLALSGEDAVVAPLALDLGVLRRLGEETLPVLRHLRPATSTPEGRTPQPSSSRPSSPSPAGRGGLRERLEAAAPADREKLLADLVRAQAAAVLGHGASDAVDADMPFKELGFDSLTSVELRNRLGTATGLRLPAALLFNHPTPAALVRHLNDRLFPDHPPSAPPPPPPPAAPPSELTERLRTADVDDLLSFIDKELTRGE</sequence>
<dbReference type="PANTHER" id="PTHR43775">
    <property type="entry name" value="FATTY ACID SYNTHASE"/>
    <property type="match status" value="1"/>
</dbReference>
<feature type="domain" description="Ketosynthase family 3 (KS3)" evidence="9">
    <location>
        <begin position="11"/>
        <end position="414"/>
    </location>
</feature>
<dbReference type="Pfam" id="PF08659">
    <property type="entry name" value="KR"/>
    <property type="match status" value="1"/>
</dbReference>
<keyword evidence="5" id="KW-0012">Acyltransferase</keyword>
<dbReference type="InterPro" id="IPR014030">
    <property type="entry name" value="Ketoacyl_synth_N"/>
</dbReference>
<dbReference type="Proteomes" id="UP000606172">
    <property type="component" value="Unassembled WGS sequence"/>
</dbReference>
<feature type="domain" description="Carrier" evidence="8">
    <location>
        <begin position="1054"/>
        <end position="1129"/>
    </location>
</feature>
<dbReference type="Gene3D" id="3.40.50.11460">
    <property type="match status" value="1"/>
</dbReference>
<feature type="compositionally biased region" description="Low complexity" evidence="7">
    <location>
        <begin position="996"/>
        <end position="1006"/>
    </location>
</feature>
<dbReference type="Pfam" id="PF02801">
    <property type="entry name" value="Ketoacyl-synt_C"/>
    <property type="match status" value="2"/>
</dbReference>
<dbReference type="FunFam" id="3.40.366.10:FF:000002">
    <property type="entry name" value="Probable polyketide synthase 2"/>
    <property type="match status" value="1"/>
</dbReference>
<feature type="compositionally biased region" description="Low complexity" evidence="7">
    <location>
        <begin position="3133"/>
        <end position="3145"/>
    </location>
</feature>
<evidence type="ECO:0000256" key="7">
    <source>
        <dbReference type="SAM" id="MobiDB-lite"/>
    </source>
</evidence>
<keyword evidence="12" id="KW-1185">Reference proteome</keyword>
<dbReference type="CDD" id="cd00833">
    <property type="entry name" value="PKS"/>
    <property type="match status" value="2"/>
</dbReference>
<dbReference type="PROSITE" id="PS52019">
    <property type="entry name" value="PKS_MFAS_DH"/>
    <property type="match status" value="1"/>
</dbReference>
<evidence type="ECO:0000256" key="1">
    <source>
        <dbReference type="ARBA" id="ARBA00022450"/>
    </source>
</evidence>
<dbReference type="InterPro" id="IPR020841">
    <property type="entry name" value="PKS_Beta-ketoAc_synthase_dom"/>
</dbReference>
<dbReference type="InterPro" id="IPR016035">
    <property type="entry name" value="Acyl_Trfase/lysoPLipase"/>
</dbReference>
<dbReference type="PROSITE" id="PS50075">
    <property type="entry name" value="CARRIER"/>
    <property type="match status" value="2"/>
</dbReference>
<evidence type="ECO:0000259" key="10">
    <source>
        <dbReference type="PROSITE" id="PS52019"/>
    </source>
</evidence>
<dbReference type="InterPro" id="IPR032821">
    <property type="entry name" value="PKS_assoc"/>
</dbReference>
<dbReference type="GO" id="GO:0004312">
    <property type="term" value="F:fatty acid synthase activity"/>
    <property type="evidence" value="ECO:0007669"/>
    <property type="project" value="TreeGrafter"/>
</dbReference>
<proteinExistence type="predicted"/>
<dbReference type="InterPro" id="IPR057326">
    <property type="entry name" value="KR_dom"/>
</dbReference>
<dbReference type="Gene3D" id="1.10.1200.10">
    <property type="entry name" value="ACP-like"/>
    <property type="match status" value="2"/>
</dbReference>
<dbReference type="SUPFAM" id="SSF50129">
    <property type="entry name" value="GroES-like"/>
    <property type="match status" value="1"/>
</dbReference>
<dbReference type="PANTHER" id="PTHR43775:SF51">
    <property type="entry name" value="INACTIVE PHENOLPHTHIOCEROL SYNTHESIS POLYKETIDE SYNTHASE TYPE I PKS1-RELATED"/>
    <property type="match status" value="1"/>
</dbReference>
<dbReference type="SMART" id="SM00822">
    <property type="entry name" value="PKS_KR"/>
    <property type="match status" value="1"/>
</dbReference>
<accession>A0A919RB99</accession>
<dbReference type="SMART" id="SM00823">
    <property type="entry name" value="PKS_PP"/>
    <property type="match status" value="2"/>
</dbReference>
<feature type="region of interest" description="Disordered" evidence="7">
    <location>
        <begin position="556"/>
        <end position="575"/>
    </location>
</feature>
<dbReference type="InterPro" id="IPR050091">
    <property type="entry name" value="PKS_NRPS_Biosynth_Enz"/>
</dbReference>
<dbReference type="Gene3D" id="3.30.70.3290">
    <property type="match status" value="3"/>
</dbReference>
<dbReference type="InterPro" id="IPR011032">
    <property type="entry name" value="GroES-like_sf"/>
</dbReference>
<dbReference type="Pfam" id="PF13602">
    <property type="entry name" value="ADH_zinc_N_2"/>
    <property type="match status" value="1"/>
</dbReference>
<dbReference type="Pfam" id="PF00550">
    <property type="entry name" value="PP-binding"/>
    <property type="match status" value="2"/>
</dbReference>
<dbReference type="InterPro" id="IPR055123">
    <property type="entry name" value="SpnB-like_Rossmann"/>
</dbReference>
<dbReference type="GO" id="GO:0071770">
    <property type="term" value="P:DIM/DIP cell wall layer assembly"/>
    <property type="evidence" value="ECO:0007669"/>
    <property type="project" value="TreeGrafter"/>
</dbReference>
<feature type="active site" description="Proton acceptor; for dehydratase activity" evidence="6">
    <location>
        <position position="2059"/>
    </location>
</feature>
<dbReference type="InterPro" id="IPR049552">
    <property type="entry name" value="PKS_DH_N"/>
</dbReference>
<dbReference type="SUPFAM" id="SSF52151">
    <property type="entry name" value="FabD/lysophospholipase-like"/>
    <property type="match status" value="2"/>
</dbReference>
<feature type="compositionally biased region" description="Low complexity" evidence="7">
    <location>
        <begin position="435"/>
        <end position="450"/>
    </location>
</feature>
<dbReference type="PROSITE" id="PS00012">
    <property type="entry name" value="PHOSPHOPANTETHEINE"/>
    <property type="match status" value="1"/>
</dbReference>
<dbReference type="InterPro" id="IPR020807">
    <property type="entry name" value="PKS_DH"/>
</dbReference>
<feature type="region of interest" description="Disordered" evidence="7">
    <location>
        <begin position="3239"/>
        <end position="3262"/>
    </location>
</feature>
<name>A0A919RB99_9ACTN</name>
<dbReference type="Pfam" id="PF00109">
    <property type="entry name" value="ketoacyl-synt"/>
    <property type="match status" value="2"/>
</dbReference>
<dbReference type="Pfam" id="PF00698">
    <property type="entry name" value="Acyl_transf_1"/>
    <property type="match status" value="2"/>
</dbReference>
<keyword evidence="2" id="KW-0597">Phosphoprotein</keyword>